<dbReference type="GO" id="GO:0003700">
    <property type="term" value="F:DNA-binding transcription factor activity"/>
    <property type="evidence" value="ECO:0007669"/>
    <property type="project" value="InterPro"/>
</dbReference>
<dbReference type="Gene3D" id="1.10.10.10">
    <property type="entry name" value="Winged helix-like DNA-binding domain superfamily/Winged helix DNA-binding domain"/>
    <property type="match status" value="1"/>
</dbReference>
<comment type="caution">
    <text evidence="6">The sequence shown here is derived from an EMBL/GenBank/DDBJ whole genome shotgun (WGS) entry which is preliminary data.</text>
</comment>
<dbReference type="Proteomes" id="UP000256845">
    <property type="component" value="Unassembled WGS sequence"/>
</dbReference>
<dbReference type="GO" id="GO:0043565">
    <property type="term" value="F:sequence-specific DNA binding"/>
    <property type="evidence" value="ECO:0007669"/>
    <property type="project" value="TreeGrafter"/>
</dbReference>
<dbReference type="GO" id="GO:0006351">
    <property type="term" value="P:DNA-templated transcription"/>
    <property type="evidence" value="ECO:0007669"/>
    <property type="project" value="TreeGrafter"/>
</dbReference>
<dbReference type="EMBL" id="QRDW01000011">
    <property type="protein sequence ID" value="RED45768.1"/>
    <property type="molecule type" value="Genomic_DNA"/>
</dbReference>
<dbReference type="OrthoDB" id="9794694at2"/>
<dbReference type="SUPFAM" id="SSF53850">
    <property type="entry name" value="Periplasmic binding protein-like II"/>
    <property type="match status" value="1"/>
</dbReference>
<feature type="domain" description="HTH lysR-type" evidence="5">
    <location>
        <begin position="5"/>
        <end position="62"/>
    </location>
</feature>
<evidence type="ECO:0000313" key="7">
    <source>
        <dbReference type="Proteomes" id="UP000256845"/>
    </source>
</evidence>
<evidence type="ECO:0000256" key="2">
    <source>
        <dbReference type="ARBA" id="ARBA00023015"/>
    </source>
</evidence>
<sequence length="298" mass="33031">MKDLPPLKAIRAFEACYRLRSFTQAAGSLNVGQPAISHQIRLLERDLGVKLFEKKGARILPTRLAHDYYDAIRTGLGEIARASQVMRRHSQTRAITLASYPGIGAFWALPRIETYRRIKKSLDVRLVSADLDADIDLNECDCAILFGRSDQWPGFVTSKLLDEEVIAVAAPAQAEMWAGKSVESLLSEAPLIALEDPENRWLTWEDWREKHAPSQPAIQPAMTVTNHGIALNLALMGHGITLAWKGVVTDFLETGTLASLPFAPLTSDRGYHFITSETFRDRAVCADLLEALTTPPGR</sequence>
<evidence type="ECO:0000256" key="1">
    <source>
        <dbReference type="ARBA" id="ARBA00009437"/>
    </source>
</evidence>
<dbReference type="Pfam" id="PF00126">
    <property type="entry name" value="HTH_1"/>
    <property type="match status" value="1"/>
</dbReference>
<evidence type="ECO:0000256" key="3">
    <source>
        <dbReference type="ARBA" id="ARBA00023125"/>
    </source>
</evidence>
<evidence type="ECO:0000313" key="6">
    <source>
        <dbReference type="EMBL" id="RED45768.1"/>
    </source>
</evidence>
<protein>
    <submittedName>
        <fullName evidence="6">LysR family glycine cleavage system transcriptional activator</fullName>
    </submittedName>
</protein>
<dbReference type="Gene3D" id="3.40.190.10">
    <property type="entry name" value="Periplasmic binding protein-like II"/>
    <property type="match status" value="2"/>
</dbReference>
<dbReference type="RefSeq" id="WP_115938316.1">
    <property type="nucleotide sequence ID" value="NZ_QRDW01000011.1"/>
</dbReference>
<dbReference type="InterPro" id="IPR036390">
    <property type="entry name" value="WH_DNA-bd_sf"/>
</dbReference>
<keyword evidence="3" id="KW-0238">DNA-binding</keyword>
<keyword evidence="4" id="KW-0804">Transcription</keyword>
<comment type="similarity">
    <text evidence="1">Belongs to the LysR transcriptional regulatory family.</text>
</comment>
<dbReference type="PANTHER" id="PTHR30537:SF74">
    <property type="entry name" value="HTH-TYPE TRANSCRIPTIONAL REGULATOR TRPI"/>
    <property type="match status" value="1"/>
</dbReference>
<proteinExistence type="inferred from homology"/>
<keyword evidence="2" id="KW-0805">Transcription regulation</keyword>
<organism evidence="6 7">
    <name type="scientific">Aestuariispira insulae</name>
    <dbReference type="NCBI Taxonomy" id="1461337"/>
    <lineage>
        <taxon>Bacteria</taxon>
        <taxon>Pseudomonadati</taxon>
        <taxon>Pseudomonadota</taxon>
        <taxon>Alphaproteobacteria</taxon>
        <taxon>Rhodospirillales</taxon>
        <taxon>Kiloniellaceae</taxon>
        <taxon>Aestuariispira</taxon>
    </lineage>
</organism>
<gene>
    <name evidence="6" type="ORF">DFP90_11115</name>
</gene>
<name>A0A3D9H8F9_9PROT</name>
<reference evidence="6 7" key="1">
    <citation type="submission" date="2018-07" db="EMBL/GenBank/DDBJ databases">
        <title>Genomic Encyclopedia of Type Strains, Phase III (KMG-III): the genomes of soil and plant-associated and newly described type strains.</title>
        <authorList>
            <person name="Whitman W."/>
        </authorList>
    </citation>
    <scope>NUCLEOTIDE SEQUENCE [LARGE SCALE GENOMIC DNA]</scope>
    <source>
        <strain evidence="6 7">CECT 8488</strain>
    </source>
</reference>
<dbReference type="Pfam" id="PF03466">
    <property type="entry name" value="LysR_substrate"/>
    <property type="match status" value="1"/>
</dbReference>
<dbReference type="InterPro" id="IPR058163">
    <property type="entry name" value="LysR-type_TF_proteobact-type"/>
</dbReference>
<evidence type="ECO:0000259" key="5">
    <source>
        <dbReference type="PROSITE" id="PS50931"/>
    </source>
</evidence>
<keyword evidence="7" id="KW-1185">Reference proteome</keyword>
<evidence type="ECO:0000256" key="4">
    <source>
        <dbReference type="ARBA" id="ARBA00023163"/>
    </source>
</evidence>
<dbReference type="InterPro" id="IPR036388">
    <property type="entry name" value="WH-like_DNA-bd_sf"/>
</dbReference>
<accession>A0A3D9H8F9</accession>
<dbReference type="AlphaFoldDB" id="A0A3D9H8F9"/>
<dbReference type="InterPro" id="IPR000847">
    <property type="entry name" value="LysR_HTH_N"/>
</dbReference>
<dbReference type="InterPro" id="IPR005119">
    <property type="entry name" value="LysR_subst-bd"/>
</dbReference>
<dbReference type="PANTHER" id="PTHR30537">
    <property type="entry name" value="HTH-TYPE TRANSCRIPTIONAL REGULATOR"/>
    <property type="match status" value="1"/>
</dbReference>
<dbReference type="PRINTS" id="PR00039">
    <property type="entry name" value="HTHLYSR"/>
</dbReference>
<dbReference type="PROSITE" id="PS50931">
    <property type="entry name" value="HTH_LYSR"/>
    <property type="match status" value="1"/>
</dbReference>
<dbReference type="SUPFAM" id="SSF46785">
    <property type="entry name" value="Winged helix' DNA-binding domain"/>
    <property type="match status" value="1"/>
</dbReference>